<comment type="caution">
    <text evidence="4">The sequence shown here is derived from an EMBL/GenBank/DDBJ whole genome shotgun (WGS) entry which is preliminary data.</text>
</comment>
<dbReference type="Gene3D" id="1.10.150.130">
    <property type="match status" value="1"/>
</dbReference>
<evidence type="ECO:0000313" key="5">
    <source>
        <dbReference type="Proteomes" id="UP001344906"/>
    </source>
</evidence>
<sequence>MHLQLAPKTIDAYGRCLNDFLDFCQRSKVIPEAITREQVTLYVHDLAHRPNPKRANVPSIKHGQGLSNSTMQQRLTVLRLFCDSLVEQQLRQNNPVGRGHYVPRKAFGGVRDRKLLPHYHKLPWLPSDEE</sequence>
<accession>A0ABQ6FTV1</accession>
<proteinExistence type="predicted"/>
<evidence type="ECO:0000256" key="2">
    <source>
        <dbReference type="PROSITE-ProRule" id="PRU01248"/>
    </source>
</evidence>
<dbReference type="Proteomes" id="UP001344906">
    <property type="component" value="Unassembled WGS sequence"/>
</dbReference>
<evidence type="ECO:0000259" key="3">
    <source>
        <dbReference type="PROSITE" id="PS51900"/>
    </source>
</evidence>
<keyword evidence="5" id="KW-1185">Reference proteome</keyword>
<dbReference type="RefSeq" id="WP_338250574.1">
    <property type="nucleotide sequence ID" value="NZ_BSRI01000001.1"/>
</dbReference>
<dbReference type="EMBL" id="BSRI01000001">
    <property type="protein sequence ID" value="GLV55852.1"/>
    <property type="molecule type" value="Genomic_DNA"/>
</dbReference>
<keyword evidence="1 2" id="KW-0238">DNA-binding</keyword>
<feature type="domain" description="Core-binding (CB)" evidence="3">
    <location>
        <begin position="1"/>
        <end position="86"/>
    </location>
</feature>
<reference evidence="4 5" key="1">
    <citation type="submission" date="2023-02" db="EMBL/GenBank/DDBJ databases">
        <title>Dictyobacter halimunensis sp. nov., a new member of the class Ktedonobacteria from forest soil in a geothermal area.</title>
        <authorList>
            <person name="Rachmania M.K."/>
            <person name="Ningsih F."/>
            <person name="Sakai Y."/>
            <person name="Yabe S."/>
            <person name="Yokota A."/>
            <person name="Sjamsuridzal W."/>
        </authorList>
    </citation>
    <scope>NUCLEOTIDE SEQUENCE [LARGE SCALE GENOMIC DNA]</scope>
    <source>
        <strain evidence="4 5">S3.2.2.5</strain>
    </source>
</reference>
<evidence type="ECO:0000313" key="4">
    <source>
        <dbReference type="EMBL" id="GLV55852.1"/>
    </source>
</evidence>
<name>A0ABQ6FTV1_9CHLR</name>
<dbReference type="InterPro" id="IPR010998">
    <property type="entry name" value="Integrase_recombinase_N"/>
</dbReference>
<dbReference type="InterPro" id="IPR044068">
    <property type="entry name" value="CB"/>
</dbReference>
<dbReference type="Pfam" id="PF13495">
    <property type="entry name" value="Phage_int_SAM_4"/>
    <property type="match status" value="1"/>
</dbReference>
<organism evidence="4 5">
    <name type="scientific">Dictyobacter halimunensis</name>
    <dbReference type="NCBI Taxonomy" id="3026934"/>
    <lineage>
        <taxon>Bacteria</taxon>
        <taxon>Bacillati</taxon>
        <taxon>Chloroflexota</taxon>
        <taxon>Ktedonobacteria</taxon>
        <taxon>Ktedonobacterales</taxon>
        <taxon>Dictyobacteraceae</taxon>
        <taxon>Dictyobacter</taxon>
    </lineage>
</organism>
<gene>
    <name evidence="4" type="ORF">KDH_26960</name>
</gene>
<protein>
    <recommendedName>
        <fullName evidence="3">Core-binding (CB) domain-containing protein</fullName>
    </recommendedName>
</protein>
<evidence type="ECO:0000256" key="1">
    <source>
        <dbReference type="ARBA" id="ARBA00023125"/>
    </source>
</evidence>
<dbReference type="PROSITE" id="PS51900">
    <property type="entry name" value="CB"/>
    <property type="match status" value="1"/>
</dbReference>
<dbReference type="InterPro" id="IPR004107">
    <property type="entry name" value="Integrase_SAM-like_N"/>
</dbReference>
<dbReference type="SUPFAM" id="SSF47823">
    <property type="entry name" value="lambda integrase-like, N-terminal domain"/>
    <property type="match status" value="1"/>
</dbReference>